<dbReference type="InterPro" id="IPR029044">
    <property type="entry name" value="Nucleotide-diphossugar_trans"/>
</dbReference>
<dbReference type="Proteomes" id="UP000199233">
    <property type="component" value="Unassembled WGS sequence"/>
</dbReference>
<evidence type="ECO:0000256" key="3">
    <source>
        <dbReference type="ARBA" id="ARBA00022679"/>
    </source>
</evidence>
<sequence>MAAATPKPSVSKQLIAKDDLEASLRRIRRLAQRGDLAAALRLTDRAWRTMPEQQAALAPILGRLLLQQGSEPVAALQLLMRAAELRPSLEAETELIAALIATEHLEAALQRLGQALLNHACGPDGRLAQLARQLMQKMPAAIAGWVALDADFSLYAEVGPALQAPKFELLAADGAVLQSRQALSKKTHQGARARFQVAKPAQAQFLRVLAAGRPLLGGERVLPLNPRLEASCSARGRDLTISARLGWAADQEVELEIGDEHGRIHRQRTRKAQLRLDAERLRLGSRLTIKALLPDGRAVELADSPLLFKPALLASLKALRASLPPPAARKRAGRPLPVDVVIPVYQGRAETLACIESVLRTAADFAASILVVDDASPDPALSADLDALAAAGRIRLLRNERNLGFSATINRALAEHPEHDAVLVNADALVFGDWLQRLQAAAYRAPNIASVTPFADDDSVARYVQGGDAALSAQLDAYAREAHRGCSVELPVGVGFCLYLRRAAWREVGELDAATFGKGYGEESDWCMRARQLGWQHRLAADVFVHHAGGASFGARRLALLQRAHRLMALRHPGYHRQVQAFLKQDSLREFRRSFDRHRLLAQRQPVVLMVMLGLTGGVDRYVGERCRQLQAQGKFPLLLRPVKFGPEACMLWSFAPRLGQLYFGMPGELAALRQLLQQLPIESVELHHFLGLDARLVQTALQLGVPYDAYLHDYSWICPRVTLMNETGRYCGEPDLAGCERCVQRNGSDLMEEIGVAALRRRSLRWLSGARRVIAPSHDVAQRFARYAPKLAITVEPLERRIAIPPPPVRQRRGTTRVAILGAIGQHKGYHVLLACARDAARRRLDLEFVLIGFSVKDAPLLQTGKVFVTGKYHDGEVPGLLRREQPDLIWLPSVWPETWCYTLSHAMASGLPVVAFDIGAMAERLREHETGELLPLQARPLEINDRLIEIAARSGAEAPLFV</sequence>
<feature type="domain" description="Glycosyltransferase 2-like" evidence="5">
    <location>
        <begin position="340"/>
        <end position="506"/>
    </location>
</feature>
<proteinExistence type="inferred from homology"/>
<dbReference type="AlphaFoldDB" id="A0A1H9BTQ8"/>
<keyword evidence="3 6" id="KW-0808">Transferase</keyword>
<organism evidence="6 7">
    <name type="scientific">Solimonas aquatica</name>
    <dbReference type="NCBI Taxonomy" id="489703"/>
    <lineage>
        <taxon>Bacteria</taxon>
        <taxon>Pseudomonadati</taxon>
        <taxon>Pseudomonadota</taxon>
        <taxon>Gammaproteobacteria</taxon>
        <taxon>Nevskiales</taxon>
        <taxon>Nevskiaceae</taxon>
        <taxon>Solimonas</taxon>
    </lineage>
</organism>
<evidence type="ECO:0000256" key="2">
    <source>
        <dbReference type="ARBA" id="ARBA00022676"/>
    </source>
</evidence>
<evidence type="ECO:0000256" key="1">
    <source>
        <dbReference type="ARBA" id="ARBA00006739"/>
    </source>
</evidence>
<dbReference type="PANTHER" id="PTHR43179">
    <property type="entry name" value="RHAMNOSYLTRANSFERASE WBBL"/>
    <property type="match status" value="1"/>
</dbReference>
<dbReference type="SUPFAM" id="SSF53448">
    <property type="entry name" value="Nucleotide-diphospho-sugar transferases"/>
    <property type="match status" value="1"/>
</dbReference>
<keyword evidence="2" id="KW-0328">Glycosyltransferase</keyword>
<dbReference type="Gene3D" id="3.40.50.2000">
    <property type="entry name" value="Glycogen Phosphorylase B"/>
    <property type="match status" value="2"/>
</dbReference>
<evidence type="ECO:0000259" key="4">
    <source>
        <dbReference type="Pfam" id="PF00534"/>
    </source>
</evidence>
<dbReference type="InterPro" id="IPR001296">
    <property type="entry name" value="Glyco_trans_1"/>
</dbReference>
<dbReference type="Pfam" id="PF00534">
    <property type="entry name" value="Glycos_transf_1"/>
    <property type="match status" value="1"/>
</dbReference>
<evidence type="ECO:0000313" key="6">
    <source>
        <dbReference type="EMBL" id="SEP92356.1"/>
    </source>
</evidence>
<dbReference type="InterPro" id="IPR001173">
    <property type="entry name" value="Glyco_trans_2-like"/>
</dbReference>
<keyword evidence="7" id="KW-1185">Reference proteome</keyword>
<gene>
    <name evidence="6" type="ORF">SAMN04488038_102223</name>
</gene>
<comment type="similarity">
    <text evidence="1">Belongs to the glycosyltransferase 2 family.</text>
</comment>
<dbReference type="PANTHER" id="PTHR43179:SF12">
    <property type="entry name" value="GALACTOFURANOSYLTRANSFERASE GLFT2"/>
    <property type="match status" value="1"/>
</dbReference>
<feature type="domain" description="Glycosyl transferase family 1" evidence="4">
    <location>
        <begin position="818"/>
        <end position="951"/>
    </location>
</feature>
<dbReference type="Gene3D" id="3.90.550.10">
    <property type="entry name" value="Spore Coat Polysaccharide Biosynthesis Protein SpsA, Chain A"/>
    <property type="match status" value="1"/>
</dbReference>
<dbReference type="OrthoDB" id="9807209at2"/>
<protein>
    <submittedName>
        <fullName evidence="6">Glycosyltransferase, GT2 family</fullName>
    </submittedName>
</protein>
<accession>A0A1H9BTQ8</accession>
<dbReference type="GO" id="GO:0016757">
    <property type="term" value="F:glycosyltransferase activity"/>
    <property type="evidence" value="ECO:0007669"/>
    <property type="project" value="UniProtKB-KW"/>
</dbReference>
<name>A0A1H9BTQ8_9GAMM</name>
<dbReference type="EMBL" id="FOFS01000002">
    <property type="protein sequence ID" value="SEP92356.1"/>
    <property type="molecule type" value="Genomic_DNA"/>
</dbReference>
<evidence type="ECO:0000259" key="5">
    <source>
        <dbReference type="Pfam" id="PF00535"/>
    </source>
</evidence>
<reference evidence="6 7" key="1">
    <citation type="submission" date="2016-10" db="EMBL/GenBank/DDBJ databases">
        <authorList>
            <person name="de Groot N.N."/>
        </authorList>
    </citation>
    <scope>NUCLEOTIDE SEQUENCE [LARGE SCALE GENOMIC DNA]</scope>
    <source>
        <strain evidence="6 7">DSM 25927</strain>
    </source>
</reference>
<dbReference type="STRING" id="489703.SAMN04488038_102223"/>
<dbReference type="SUPFAM" id="SSF53756">
    <property type="entry name" value="UDP-Glycosyltransferase/glycogen phosphorylase"/>
    <property type="match status" value="1"/>
</dbReference>
<evidence type="ECO:0000313" key="7">
    <source>
        <dbReference type="Proteomes" id="UP000199233"/>
    </source>
</evidence>
<dbReference type="Pfam" id="PF00535">
    <property type="entry name" value="Glycos_transf_2"/>
    <property type="match status" value="1"/>
</dbReference>